<dbReference type="EMBL" id="LIAE01006604">
    <property type="protein sequence ID" value="PAV87123.1"/>
    <property type="molecule type" value="Genomic_DNA"/>
</dbReference>
<organism evidence="1 2">
    <name type="scientific">Diploscapter pachys</name>
    <dbReference type="NCBI Taxonomy" id="2018661"/>
    <lineage>
        <taxon>Eukaryota</taxon>
        <taxon>Metazoa</taxon>
        <taxon>Ecdysozoa</taxon>
        <taxon>Nematoda</taxon>
        <taxon>Chromadorea</taxon>
        <taxon>Rhabditida</taxon>
        <taxon>Rhabditina</taxon>
        <taxon>Rhabditomorpha</taxon>
        <taxon>Rhabditoidea</taxon>
        <taxon>Rhabditidae</taxon>
        <taxon>Diploscapter</taxon>
    </lineage>
</organism>
<proteinExistence type="predicted"/>
<dbReference type="Proteomes" id="UP000218231">
    <property type="component" value="Unassembled WGS sequence"/>
</dbReference>
<comment type="caution">
    <text evidence="1">The sequence shown here is derived from an EMBL/GenBank/DDBJ whole genome shotgun (WGS) entry which is preliminary data.</text>
</comment>
<keyword evidence="2" id="KW-1185">Reference proteome</keyword>
<protein>
    <submittedName>
        <fullName evidence="1">Uncharacterized protein</fullName>
    </submittedName>
</protein>
<dbReference type="AlphaFoldDB" id="A0A2A2LLM1"/>
<dbReference type="OrthoDB" id="5803891at2759"/>
<evidence type="ECO:0000313" key="2">
    <source>
        <dbReference type="Proteomes" id="UP000218231"/>
    </source>
</evidence>
<accession>A0A2A2LLM1</accession>
<reference evidence="1 2" key="1">
    <citation type="journal article" date="2017" name="Curr. Biol.">
        <title>Genome architecture and evolution of a unichromosomal asexual nematode.</title>
        <authorList>
            <person name="Fradin H."/>
            <person name="Zegar C."/>
            <person name="Gutwein M."/>
            <person name="Lucas J."/>
            <person name="Kovtun M."/>
            <person name="Corcoran D."/>
            <person name="Baugh L.R."/>
            <person name="Kiontke K."/>
            <person name="Gunsalus K."/>
            <person name="Fitch D.H."/>
            <person name="Piano F."/>
        </authorList>
    </citation>
    <scope>NUCLEOTIDE SEQUENCE [LARGE SCALE GENOMIC DNA]</scope>
    <source>
        <strain evidence="1">PF1309</strain>
    </source>
</reference>
<name>A0A2A2LLM1_9BILA</name>
<dbReference type="Pfam" id="PF01684">
    <property type="entry name" value="ET"/>
    <property type="match status" value="2"/>
</dbReference>
<sequence>MNISTGADMTCGGMCARVSTTINGNPAMSFHCVPTPICRSLGLYNSGGALYLDREIQGYCCNNAPFCNTAGTNINTTGLQPVGAERPKACYSGMCSFYSRKDACIDPTVTPPKLPDFFSDLCWVGVYDKDHNISAGAETFCYDGQCASLTSNIAGSTVNVFACVPNYVCSYLGLYDSCSSVYYDRVFTACCCKSGALCNIAGYDIPIPPQPPRIRDFPITCPSGLLRFDDHQRDCQWHSPLGNALHLRSLPSLPSTQRPQHVCLTRTRPHCLLL</sequence>
<evidence type="ECO:0000313" key="1">
    <source>
        <dbReference type="EMBL" id="PAV87123.1"/>
    </source>
</evidence>
<dbReference type="InterPro" id="IPR002603">
    <property type="entry name" value="ET_repeat"/>
</dbReference>
<gene>
    <name evidence="1" type="ORF">WR25_00621</name>
</gene>